<keyword evidence="4" id="KW-0862">Zinc</keyword>
<evidence type="ECO:0000256" key="1">
    <source>
        <dbReference type="ARBA" id="ARBA00004123"/>
    </source>
</evidence>
<dbReference type="PANTHER" id="PTHR46481:SF10">
    <property type="entry name" value="ZINC FINGER BED DOMAIN-CONTAINING PROTEIN 39"/>
    <property type="match status" value="1"/>
</dbReference>
<gene>
    <name evidence="7" type="ORF">D0Y65_009742</name>
</gene>
<keyword evidence="2" id="KW-0479">Metal-binding</keyword>
<reference evidence="7 8" key="1">
    <citation type="submission" date="2018-09" db="EMBL/GenBank/DDBJ databases">
        <title>A high-quality reference genome of wild soybean provides a powerful tool to mine soybean genomes.</title>
        <authorList>
            <person name="Xie M."/>
            <person name="Chung C.Y.L."/>
            <person name="Li M.-W."/>
            <person name="Wong F.-L."/>
            <person name="Chan T.-F."/>
            <person name="Lam H.-M."/>
        </authorList>
    </citation>
    <scope>NUCLEOTIDE SEQUENCE [LARGE SCALE GENOMIC DNA]</scope>
    <source>
        <strain evidence="8">cv. W05</strain>
        <tissue evidence="7">Hypocotyl of etiolated seedlings</tissue>
    </source>
</reference>
<dbReference type="AlphaFoldDB" id="A0A445L0C5"/>
<sequence>MPTPMVGDERNEHVPPTTNQLDGDKKTNQEEKENVIKKKRKKTSSVWKDFDEVEIVGAGKKEICKYWKVRLSIGGPRDNTSHLRRHSEKCNERRLHVAKEKNQFVIPFKPYNPSNPFLIPGVKYSNERMREIIATNVIVHEYLFGIVEAEVWMWALQYGNPDFQKALFVEATLINVADAIFKCLKTWEIEEKVFSVSVANASYNDSCLKNLKENLSLSTKLVMNEDLIHVRCRAHILNLLVRDELEVWRVKQVIDNA</sequence>
<dbReference type="InterPro" id="IPR052035">
    <property type="entry name" value="ZnF_BED_domain_contain"/>
</dbReference>
<keyword evidence="5" id="KW-0539">Nucleus</keyword>
<accession>A0A445L0C5</accession>
<name>A0A445L0C5_GLYSO</name>
<dbReference type="InterPro" id="IPR012337">
    <property type="entry name" value="RNaseH-like_sf"/>
</dbReference>
<keyword evidence="3" id="KW-0863">Zinc-finger</keyword>
<organism evidence="7 8">
    <name type="scientific">Glycine soja</name>
    <name type="common">Wild soybean</name>
    <dbReference type="NCBI Taxonomy" id="3848"/>
    <lineage>
        <taxon>Eukaryota</taxon>
        <taxon>Viridiplantae</taxon>
        <taxon>Streptophyta</taxon>
        <taxon>Embryophyta</taxon>
        <taxon>Tracheophyta</taxon>
        <taxon>Spermatophyta</taxon>
        <taxon>Magnoliopsida</taxon>
        <taxon>eudicotyledons</taxon>
        <taxon>Gunneridae</taxon>
        <taxon>Pentapetalae</taxon>
        <taxon>rosids</taxon>
        <taxon>fabids</taxon>
        <taxon>Fabales</taxon>
        <taxon>Fabaceae</taxon>
        <taxon>Papilionoideae</taxon>
        <taxon>50 kb inversion clade</taxon>
        <taxon>NPAAA clade</taxon>
        <taxon>indigoferoid/millettioid clade</taxon>
        <taxon>Phaseoleae</taxon>
        <taxon>Glycine</taxon>
        <taxon>Glycine subgen. Soja</taxon>
    </lineage>
</organism>
<evidence type="ECO:0000313" key="8">
    <source>
        <dbReference type="Proteomes" id="UP000289340"/>
    </source>
</evidence>
<dbReference type="SUPFAM" id="SSF53098">
    <property type="entry name" value="Ribonuclease H-like"/>
    <property type="match status" value="1"/>
</dbReference>
<comment type="caution">
    <text evidence="7">The sequence shown here is derived from an EMBL/GenBank/DDBJ whole genome shotgun (WGS) entry which is preliminary data.</text>
</comment>
<dbReference type="EMBL" id="QZWG01000004">
    <property type="protein sequence ID" value="RZC16582.1"/>
    <property type="molecule type" value="Genomic_DNA"/>
</dbReference>
<dbReference type="PANTHER" id="PTHR46481">
    <property type="entry name" value="ZINC FINGER BED DOMAIN-CONTAINING PROTEIN 4"/>
    <property type="match status" value="1"/>
</dbReference>
<keyword evidence="8" id="KW-1185">Reference proteome</keyword>
<protein>
    <recommendedName>
        <fullName evidence="9">BED-type domain-containing protein</fullName>
    </recommendedName>
</protein>
<evidence type="ECO:0000256" key="2">
    <source>
        <dbReference type="ARBA" id="ARBA00022723"/>
    </source>
</evidence>
<dbReference type="GO" id="GO:0008270">
    <property type="term" value="F:zinc ion binding"/>
    <property type="evidence" value="ECO:0007669"/>
    <property type="project" value="UniProtKB-KW"/>
</dbReference>
<evidence type="ECO:0000256" key="6">
    <source>
        <dbReference type="SAM" id="MobiDB-lite"/>
    </source>
</evidence>
<dbReference type="GO" id="GO:0005634">
    <property type="term" value="C:nucleus"/>
    <property type="evidence" value="ECO:0007669"/>
    <property type="project" value="UniProtKB-SubCell"/>
</dbReference>
<evidence type="ECO:0000313" key="7">
    <source>
        <dbReference type="EMBL" id="RZC16582.1"/>
    </source>
</evidence>
<evidence type="ECO:0000256" key="3">
    <source>
        <dbReference type="ARBA" id="ARBA00022771"/>
    </source>
</evidence>
<feature type="region of interest" description="Disordered" evidence="6">
    <location>
        <begin position="1"/>
        <end position="38"/>
    </location>
</feature>
<evidence type="ECO:0008006" key="9">
    <source>
        <dbReference type="Google" id="ProtNLM"/>
    </source>
</evidence>
<comment type="subcellular location">
    <subcellularLocation>
        <location evidence="1">Nucleus</location>
    </subcellularLocation>
</comment>
<evidence type="ECO:0000256" key="5">
    <source>
        <dbReference type="ARBA" id="ARBA00023242"/>
    </source>
</evidence>
<feature type="compositionally biased region" description="Basic and acidic residues" evidence="6">
    <location>
        <begin position="22"/>
        <end position="36"/>
    </location>
</feature>
<proteinExistence type="predicted"/>
<evidence type="ECO:0000256" key="4">
    <source>
        <dbReference type="ARBA" id="ARBA00022833"/>
    </source>
</evidence>
<dbReference type="SMART" id="SM00614">
    <property type="entry name" value="ZnF_BED"/>
    <property type="match status" value="1"/>
</dbReference>
<dbReference type="Proteomes" id="UP000289340">
    <property type="component" value="Chromosome 4"/>
</dbReference>